<dbReference type="EMBL" id="JADOEL010000019">
    <property type="protein sequence ID" value="MBF8179471.1"/>
    <property type="molecule type" value="Genomic_DNA"/>
</dbReference>
<dbReference type="Proteomes" id="UP000657372">
    <property type="component" value="Unassembled WGS sequence"/>
</dbReference>
<evidence type="ECO:0000313" key="2">
    <source>
        <dbReference type="Proteomes" id="UP000657372"/>
    </source>
</evidence>
<reference evidence="1 2" key="1">
    <citation type="submission" date="2020-11" db="EMBL/GenBank/DDBJ databases">
        <title>WGS of Herminiimonas contaminans strain Marseille-Q4544 isolated from planarians Schmidtea mediterranea.</title>
        <authorList>
            <person name="Kangale L."/>
        </authorList>
    </citation>
    <scope>NUCLEOTIDE SEQUENCE [LARGE SCALE GENOMIC DNA]</scope>
    <source>
        <strain evidence="1 2">Marseille-Q4544</strain>
    </source>
</reference>
<organism evidence="1 2">
    <name type="scientific">Herminiimonas contaminans</name>
    <dbReference type="NCBI Taxonomy" id="1111140"/>
    <lineage>
        <taxon>Bacteria</taxon>
        <taxon>Pseudomonadati</taxon>
        <taxon>Pseudomonadota</taxon>
        <taxon>Betaproteobacteria</taxon>
        <taxon>Burkholderiales</taxon>
        <taxon>Oxalobacteraceae</taxon>
        <taxon>Herminiimonas</taxon>
    </lineage>
</organism>
<comment type="caution">
    <text evidence="1">The sequence shown here is derived from an EMBL/GenBank/DDBJ whole genome shotgun (WGS) entry which is preliminary data.</text>
</comment>
<protein>
    <submittedName>
        <fullName evidence="1">Uncharacterized protein</fullName>
    </submittedName>
</protein>
<gene>
    <name evidence="1" type="ORF">IXC47_17445</name>
</gene>
<keyword evidence="2" id="KW-1185">Reference proteome</keyword>
<accession>A0ABS0EX97</accession>
<name>A0ABS0EX97_9BURK</name>
<proteinExistence type="predicted"/>
<sequence length="111" mass="12211">MENQIRIDSAMAMLTQATSIRHVFDEDAAELGCGPIHYALELDGQLYLVCRDDDTEKMVVVPVACWELGNLLEAIDDPLSVLSFRQLDGESFEKVAARTIAAFALPATTTH</sequence>
<evidence type="ECO:0000313" key="1">
    <source>
        <dbReference type="EMBL" id="MBF8179471.1"/>
    </source>
</evidence>
<dbReference type="RefSeq" id="WP_195876503.1">
    <property type="nucleotide sequence ID" value="NZ_JADOEL010000019.1"/>
</dbReference>